<feature type="domain" description="RGS" evidence="7">
    <location>
        <begin position="104"/>
        <end position="220"/>
    </location>
</feature>
<reference evidence="8" key="1">
    <citation type="submission" date="2020-11" db="EMBL/GenBank/DDBJ databases">
        <title>Gallus gallus (Chicken) genome, bGalGal1, GRCg7b, maternal haplotype autosomes + Z &amp; W.</title>
        <authorList>
            <person name="Warren W."/>
            <person name="Formenti G."/>
            <person name="Fedrigo O."/>
            <person name="Haase B."/>
            <person name="Mountcastle J."/>
            <person name="Balacco J."/>
            <person name="Tracey A."/>
            <person name="Schneider V."/>
            <person name="Okimoto R."/>
            <person name="Cheng H."/>
            <person name="Hawken R."/>
            <person name="Howe K."/>
            <person name="Jarvis E.D."/>
        </authorList>
    </citation>
    <scope>NUCLEOTIDE SEQUENCE [LARGE SCALE GENOMIC DNA]</scope>
    <source>
        <strain evidence="8">Broiler</strain>
    </source>
</reference>
<dbReference type="FunCoup" id="A0A8V0YNM0">
    <property type="interactions" value="83"/>
</dbReference>
<evidence type="ECO:0000256" key="6">
    <source>
        <dbReference type="ARBA" id="ARBA00025480"/>
    </source>
</evidence>
<dbReference type="Pfam" id="PF00615">
    <property type="entry name" value="RGS"/>
    <property type="match status" value="1"/>
</dbReference>
<dbReference type="FunFam" id="1.10.167.10:FF:000001">
    <property type="entry name" value="Putative regulator of g-protein signaling 12"/>
    <property type="match status" value="1"/>
</dbReference>
<keyword evidence="3" id="KW-0734">Signal transduction inhibitor</keyword>
<gene>
    <name evidence="8" type="primary">RGS4</name>
</gene>
<dbReference type="GeneTree" id="ENSGT00940000159036"/>
<evidence type="ECO:0000313" key="8">
    <source>
        <dbReference type="Ensembl" id="ENSGALP00010017715.1"/>
    </source>
</evidence>
<evidence type="ECO:0000256" key="4">
    <source>
        <dbReference type="ARBA" id="ARBA00023139"/>
    </source>
</evidence>
<evidence type="ECO:0000313" key="9">
    <source>
        <dbReference type="Proteomes" id="UP000000539"/>
    </source>
</evidence>
<evidence type="ECO:0000256" key="1">
    <source>
        <dbReference type="ARBA" id="ARBA00020122"/>
    </source>
</evidence>
<dbReference type="InterPro" id="IPR034953">
    <property type="entry name" value="RGS_RGS4"/>
</dbReference>
<name>A0A8V0YNM0_CHICK</name>
<protein>
    <recommendedName>
        <fullName evidence="1">Regulator of G-protein signaling 4</fullName>
    </recommendedName>
</protein>
<dbReference type="RefSeq" id="XP_046800168.1">
    <property type="nucleotide sequence ID" value="XM_046944212.1"/>
</dbReference>
<organism evidence="8 9">
    <name type="scientific">Gallus gallus</name>
    <name type="common">Chicken</name>
    <dbReference type="NCBI Taxonomy" id="9031"/>
    <lineage>
        <taxon>Eukaryota</taxon>
        <taxon>Metazoa</taxon>
        <taxon>Chordata</taxon>
        <taxon>Craniata</taxon>
        <taxon>Vertebrata</taxon>
        <taxon>Euteleostomi</taxon>
        <taxon>Archelosauria</taxon>
        <taxon>Archosauria</taxon>
        <taxon>Dinosauria</taxon>
        <taxon>Saurischia</taxon>
        <taxon>Theropoda</taxon>
        <taxon>Coelurosauria</taxon>
        <taxon>Aves</taxon>
        <taxon>Neognathae</taxon>
        <taxon>Galloanserae</taxon>
        <taxon>Galliformes</taxon>
        <taxon>Phasianidae</taxon>
        <taxon>Phasianinae</taxon>
        <taxon>Gallus</taxon>
    </lineage>
</organism>
<dbReference type="CTD" id="5999"/>
<comment type="function">
    <text evidence="6">Inhibits signal transduction by increasing the GTPase activity of G protein alpha subunits thereby driving them into their inactive GDP-bound form. Activity on G(z)-alpha is inhibited by phosphorylation of the G-protein. Activity on G(z)-alpha and G(i)-alpha-1 is inhibited by palmitoylation of the G-protein.</text>
</comment>
<dbReference type="OrthoDB" id="196547at2759"/>
<dbReference type="InterPro" id="IPR044926">
    <property type="entry name" value="RGS_subdomain_2"/>
</dbReference>
<dbReference type="PROSITE" id="PS50132">
    <property type="entry name" value="RGS"/>
    <property type="match status" value="1"/>
</dbReference>
<proteinExistence type="predicted"/>
<dbReference type="GO" id="GO:0005634">
    <property type="term" value="C:nucleus"/>
    <property type="evidence" value="ECO:0007669"/>
    <property type="project" value="Ensembl"/>
</dbReference>
<dbReference type="SMR" id="A0A8V0YNM0"/>
<dbReference type="PANTHER" id="PTHR10845">
    <property type="entry name" value="REGULATOR OF G PROTEIN SIGNALING"/>
    <property type="match status" value="1"/>
</dbReference>
<dbReference type="Proteomes" id="UP000000539">
    <property type="component" value="Chromosome 8"/>
</dbReference>
<accession>A0A8V0YNM0</accession>
<sequence>MQGCLHGHHVSGFILKARQAEVAWHTQEPPRFHLAGMGSWCQEQPYLCAGRQGLVQGAKDMKHRLGVLLQKSESCDYGSSQGKKEKVSPSQRVSQEEVKKWAESLENLIHHDRGLAAFRAFLKSEYSEENIEFWVSCEDYKKTKSPAKLSTKARKIYDEFISVQATKEVNLDSCTREKTSHNMLEPTLSCFDEAQRKIFTLMEKDSYRRFLKSPYYLDLVSPPRAGCGPENCKRAHAHALDCNSNIISQCA</sequence>
<reference evidence="8" key="2">
    <citation type="submission" date="2025-08" db="UniProtKB">
        <authorList>
            <consortium name="Ensembl"/>
        </authorList>
    </citation>
    <scope>IDENTIFICATION</scope>
    <source>
        <strain evidence="8">broiler</strain>
    </source>
</reference>
<dbReference type="GO" id="GO:0009968">
    <property type="term" value="P:negative regulation of signal transduction"/>
    <property type="evidence" value="ECO:0007669"/>
    <property type="project" value="UniProtKB-KW"/>
</dbReference>
<dbReference type="Gene3D" id="1.10.167.10">
    <property type="entry name" value="Regulator of G-protein Signalling 4, domain 2"/>
    <property type="match status" value="1"/>
</dbReference>
<dbReference type="SUPFAM" id="SSF48097">
    <property type="entry name" value="Regulator of G-protein signaling, RGS"/>
    <property type="match status" value="1"/>
</dbReference>
<dbReference type="GeneID" id="378901"/>
<dbReference type="PRINTS" id="PR01301">
    <property type="entry name" value="RGSPROTEIN"/>
</dbReference>
<dbReference type="GO" id="GO:0005737">
    <property type="term" value="C:cytoplasm"/>
    <property type="evidence" value="ECO:0007669"/>
    <property type="project" value="Ensembl"/>
</dbReference>
<reference evidence="8" key="3">
    <citation type="submission" date="2025-09" db="UniProtKB">
        <authorList>
            <consortium name="Ensembl"/>
        </authorList>
    </citation>
    <scope>IDENTIFICATION</scope>
    <source>
        <strain evidence="8">broiler</strain>
    </source>
</reference>
<evidence type="ECO:0000256" key="3">
    <source>
        <dbReference type="ARBA" id="ARBA00022700"/>
    </source>
</evidence>
<dbReference type="AlphaFoldDB" id="A0A8V0YNM0"/>
<dbReference type="PANTHER" id="PTHR10845:SF184">
    <property type="entry name" value="REGULATOR OF G-PROTEIN SIGNALING 4"/>
    <property type="match status" value="1"/>
</dbReference>
<evidence type="ECO:0000256" key="2">
    <source>
        <dbReference type="ARBA" id="ARBA00022553"/>
    </source>
</evidence>
<evidence type="ECO:0000259" key="7">
    <source>
        <dbReference type="PROSITE" id="PS50132"/>
    </source>
</evidence>
<dbReference type="SMART" id="SM00315">
    <property type="entry name" value="RGS"/>
    <property type="match status" value="1"/>
</dbReference>
<dbReference type="InterPro" id="IPR016137">
    <property type="entry name" value="RGS"/>
</dbReference>
<evidence type="ECO:0000256" key="5">
    <source>
        <dbReference type="ARBA" id="ARBA00023288"/>
    </source>
</evidence>
<keyword evidence="9" id="KW-1185">Reference proteome</keyword>
<dbReference type="InterPro" id="IPR036305">
    <property type="entry name" value="RGS_sf"/>
</dbReference>
<keyword evidence="2" id="KW-0597">Phosphoprotein</keyword>
<dbReference type="Ensembl" id="ENSGALT00010030540.1">
    <property type="protein sequence ID" value="ENSGALP00010017715.1"/>
    <property type="gene ID" value="ENSGALG00010012749.1"/>
</dbReference>
<dbReference type="CDD" id="cd08714">
    <property type="entry name" value="RGS_RGS4"/>
    <property type="match status" value="1"/>
</dbReference>
<keyword evidence="5" id="KW-0449">Lipoprotein</keyword>
<keyword evidence="4" id="KW-0564">Palmitate</keyword>